<dbReference type="GO" id="GO:0006552">
    <property type="term" value="P:L-leucine catabolic process"/>
    <property type="evidence" value="ECO:0007669"/>
    <property type="project" value="TreeGrafter"/>
</dbReference>
<evidence type="ECO:0000313" key="5">
    <source>
        <dbReference type="EMBL" id="CAB4925192.1"/>
    </source>
</evidence>
<reference evidence="5" key="1">
    <citation type="submission" date="2020-05" db="EMBL/GenBank/DDBJ databases">
        <authorList>
            <person name="Chiriac C."/>
            <person name="Salcher M."/>
            <person name="Ghai R."/>
            <person name="Kavagutti S V."/>
        </authorList>
    </citation>
    <scope>NUCLEOTIDE SEQUENCE</scope>
</reference>
<organism evidence="5">
    <name type="scientific">freshwater metagenome</name>
    <dbReference type="NCBI Taxonomy" id="449393"/>
    <lineage>
        <taxon>unclassified sequences</taxon>
        <taxon>metagenomes</taxon>
        <taxon>ecological metagenomes</taxon>
    </lineage>
</organism>
<keyword evidence="3" id="KW-0456">Lyase</keyword>
<dbReference type="Pfam" id="PF00682">
    <property type="entry name" value="HMGL-like"/>
    <property type="match status" value="1"/>
</dbReference>
<dbReference type="PANTHER" id="PTHR42738:SF7">
    <property type="entry name" value="HYDROXYMETHYLGLUTARYL-COA LYASE"/>
    <property type="match status" value="1"/>
</dbReference>
<dbReference type="PANTHER" id="PTHR42738">
    <property type="entry name" value="HYDROXYMETHYLGLUTARYL-COA LYASE"/>
    <property type="match status" value="1"/>
</dbReference>
<dbReference type="GO" id="GO:0004419">
    <property type="term" value="F:hydroxymethylglutaryl-CoA lyase activity"/>
    <property type="evidence" value="ECO:0007669"/>
    <property type="project" value="TreeGrafter"/>
</dbReference>
<dbReference type="CDD" id="cd07938">
    <property type="entry name" value="DRE_TIM_HMGL"/>
    <property type="match status" value="1"/>
</dbReference>
<dbReference type="NCBIfam" id="NF004283">
    <property type="entry name" value="PRK05692.1"/>
    <property type="match status" value="1"/>
</dbReference>
<evidence type="ECO:0000259" key="4">
    <source>
        <dbReference type="PROSITE" id="PS50991"/>
    </source>
</evidence>
<comment type="similarity">
    <text evidence="1">Belongs to the HMG-CoA lyase family.</text>
</comment>
<evidence type="ECO:0000256" key="3">
    <source>
        <dbReference type="ARBA" id="ARBA00023239"/>
    </source>
</evidence>
<keyword evidence="2" id="KW-0479">Metal-binding</keyword>
<feature type="domain" description="Pyruvate carboxyltransferase" evidence="4">
    <location>
        <begin position="8"/>
        <end position="276"/>
    </location>
</feature>
<dbReference type="InterPro" id="IPR013785">
    <property type="entry name" value="Aldolase_TIM"/>
</dbReference>
<protein>
    <submittedName>
        <fullName evidence="5">Unannotated protein</fullName>
    </submittedName>
</protein>
<dbReference type="GO" id="GO:0046951">
    <property type="term" value="P:ketone body biosynthetic process"/>
    <property type="evidence" value="ECO:0007669"/>
    <property type="project" value="TreeGrafter"/>
</dbReference>
<dbReference type="InterPro" id="IPR000891">
    <property type="entry name" value="PYR_CT"/>
</dbReference>
<evidence type="ECO:0000256" key="2">
    <source>
        <dbReference type="ARBA" id="ARBA00022723"/>
    </source>
</evidence>
<dbReference type="GO" id="GO:0046872">
    <property type="term" value="F:metal ion binding"/>
    <property type="evidence" value="ECO:0007669"/>
    <property type="project" value="UniProtKB-KW"/>
</dbReference>
<gene>
    <name evidence="5" type="ORF">UFOPK3662_00875</name>
</gene>
<evidence type="ECO:0000256" key="1">
    <source>
        <dbReference type="ARBA" id="ARBA00009405"/>
    </source>
</evidence>
<dbReference type="Gene3D" id="3.20.20.70">
    <property type="entry name" value="Aldolase class I"/>
    <property type="match status" value="1"/>
</dbReference>
<dbReference type="AlphaFoldDB" id="A0A6J7I363"/>
<accession>A0A6J7I363</accession>
<dbReference type="SUPFAM" id="SSF51569">
    <property type="entry name" value="Aldolase"/>
    <property type="match status" value="1"/>
</dbReference>
<dbReference type="InterPro" id="IPR043594">
    <property type="entry name" value="HMGL"/>
</dbReference>
<proteinExistence type="inferred from homology"/>
<dbReference type="EMBL" id="CAFBMW010000005">
    <property type="protein sequence ID" value="CAB4925192.1"/>
    <property type="molecule type" value="Genomic_DNA"/>
</dbReference>
<dbReference type="PROSITE" id="PS50991">
    <property type="entry name" value="PYR_CT"/>
    <property type="match status" value="1"/>
</dbReference>
<name>A0A6J7I363_9ZZZZ</name>
<sequence length="314" mass="32286">MSSPNGSVEIVEMAPRDGLQNEATLLSTADKVELVERAIAAGARRIEVTSFVNPARVPQMADADEVMASIPRRAGLRYAGLVMNLRGLERALAAGVDEVDVVVVATDTFCRRNQGVSTAEAAAVAATLVDRARAAGVFSTVTVAAAFGCPFEGEVSEERLRDVLGLVADAGADEVALADTIGVAVPHQVSTRLAIASEVCGPDVPLRLHLHDTRHTGVANAVAALDAGVRTLDASIGGAGGCPFAPNATGNVATEDLVYLFDRMGVATGLDLGATTATTAWLEERLGKRLPGALLRAGGFPLGAQQEDSPPALG</sequence>